<reference evidence="2" key="1">
    <citation type="submission" date="2018-02" db="EMBL/GenBank/DDBJ databases">
        <title>Rhizophora mucronata_Transcriptome.</title>
        <authorList>
            <person name="Meera S.P."/>
            <person name="Sreeshan A."/>
            <person name="Augustine A."/>
        </authorList>
    </citation>
    <scope>NUCLEOTIDE SEQUENCE</scope>
    <source>
        <tissue evidence="2">Leaf</tissue>
    </source>
</reference>
<keyword evidence="1" id="KW-0732">Signal</keyword>
<name>A0A2P2NKL4_RHIMU</name>
<dbReference type="AlphaFoldDB" id="A0A2P2NKL4"/>
<sequence>MGMLKIMTLVKLSICFVEWEVAGSFPMIIPLQQWQKCVGRSAICKWGK</sequence>
<dbReference type="EMBL" id="GGEC01062490">
    <property type="protein sequence ID" value="MBX42974.1"/>
    <property type="molecule type" value="Transcribed_RNA"/>
</dbReference>
<feature type="chain" id="PRO_5015125331" evidence="1">
    <location>
        <begin position="25"/>
        <end position="48"/>
    </location>
</feature>
<organism evidence="2">
    <name type="scientific">Rhizophora mucronata</name>
    <name type="common">Asiatic mangrove</name>
    <dbReference type="NCBI Taxonomy" id="61149"/>
    <lineage>
        <taxon>Eukaryota</taxon>
        <taxon>Viridiplantae</taxon>
        <taxon>Streptophyta</taxon>
        <taxon>Embryophyta</taxon>
        <taxon>Tracheophyta</taxon>
        <taxon>Spermatophyta</taxon>
        <taxon>Magnoliopsida</taxon>
        <taxon>eudicotyledons</taxon>
        <taxon>Gunneridae</taxon>
        <taxon>Pentapetalae</taxon>
        <taxon>rosids</taxon>
        <taxon>fabids</taxon>
        <taxon>Malpighiales</taxon>
        <taxon>Rhizophoraceae</taxon>
        <taxon>Rhizophora</taxon>
    </lineage>
</organism>
<feature type="signal peptide" evidence="1">
    <location>
        <begin position="1"/>
        <end position="24"/>
    </location>
</feature>
<evidence type="ECO:0000313" key="2">
    <source>
        <dbReference type="EMBL" id="MBX42974.1"/>
    </source>
</evidence>
<accession>A0A2P2NKL4</accession>
<proteinExistence type="predicted"/>
<evidence type="ECO:0000256" key="1">
    <source>
        <dbReference type="SAM" id="SignalP"/>
    </source>
</evidence>
<protein>
    <submittedName>
        <fullName evidence="2">Uncharacterized protein</fullName>
    </submittedName>
</protein>